<feature type="region of interest" description="Disordered" evidence="1">
    <location>
        <begin position="268"/>
        <end position="374"/>
    </location>
</feature>
<evidence type="ECO:0000313" key="2">
    <source>
        <dbReference type="EMBL" id="QHS77159.1"/>
    </source>
</evidence>
<feature type="compositionally biased region" description="Acidic residues" evidence="1">
    <location>
        <begin position="141"/>
        <end position="154"/>
    </location>
</feature>
<protein>
    <submittedName>
        <fullName evidence="2">Uncharacterized protein</fullName>
    </submittedName>
</protein>
<dbReference type="GO" id="GO:1990112">
    <property type="term" value="C:RQC complex"/>
    <property type="evidence" value="ECO:0007669"/>
    <property type="project" value="TreeGrafter"/>
</dbReference>
<reference evidence="2" key="1">
    <citation type="journal article" date="2020" name="Nature">
        <title>Giant virus diversity and host interactions through global metagenomics.</title>
        <authorList>
            <person name="Schulz F."/>
            <person name="Roux S."/>
            <person name="Paez-Espino D."/>
            <person name="Jungbluth S."/>
            <person name="Walsh D.A."/>
            <person name="Denef V.J."/>
            <person name="McMahon K.D."/>
            <person name="Konstantinidis K.T."/>
            <person name="Eloe-Fadrosh E.A."/>
            <person name="Kyrpides N.C."/>
            <person name="Woyke T."/>
        </authorList>
    </citation>
    <scope>NUCLEOTIDE SEQUENCE</scope>
    <source>
        <strain evidence="2">GVMAG-S-1004661-13</strain>
    </source>
</reference>
<sequence>MVNARNNSKPVLYSKLDVSKIEFTQMDTKSKEQNRRQFTSWIRYGNGNLVFQTPEIQLTSHGIPPKEGKDGSEWFKDDLERSYIKLPLDENQNRVSTFKNLLNNFDEHARNNLKTIFGSEKSAKKYHYNHVVKTPQSNAEVNDDDEDEEEENSNNDEKVKIPKPDYIKVKLDLNWETKKCVTPVFVKNESGKPERVKVDCISDLEKFVGYKSKIICVIMANKVWASKTADMTGARQCGITFKLIQISIDNSDRQSSGARQDFTEYAIINENEDNDDDDNEEAEKAEEAEEVEEAEEAEEVEEAEEAEEEEDEEEAEEEEEEVDDEDEEEEEEVDDDEDEDEEEEEEEEVVVTKKKTKSSNGTNKKSAKSKSKSK</sequence>
<dbReference type="PANTHER" id="PTHR22684:SF0">
    <property type="entry name" value="RIBOSOME QUALITY CONTROL COMPLEX SUBUNIT TCF25"/>
    <property type="match status" value="1"/>
</dbReference>
<feature type="compositionally biased region" description="Basic residues" evidence="1">
    <location>
        <begin position="365"/>
        <end position="374"/>
    </location>
</feature>
<proteinExistence type="predicted"/>
<feature type="region of interest" description="Disordered" evidence="1">
    <location>
        <begin position="130"/>
        <end position="159"/>
    </location>
</feature>
<dbReference type="AlphaFoldDB" id="A0A6C0ABS0"/>
<name>A0A6C0ABS0_9ZZZZ</name>
<accession>A0A6C0ABS0</accession>
<dbReference type="PANTHER" id="PTHR22684">
    <property type="entry name" value="NULP1-RELATED"/>
    <property type="match status" value="1"/>
</dbReference>
<dbReference type="InterPro" id="IPR006994">
    <property type="entry name" value="TCF25/Rqc1"/>
</dbReference>
<organism evidence="2">
    <name type="scientific">viral metagenome</name>
    <dbReference type="NCBI Taxonomy" id="1070528"/>
    <lineage>
        <taxon>unclassified sequences</taxon>
        <taxon>metagenomes</taxon>
        <taxon>organismal metagenomes</taxon>
    </lineage>
</organism>
<dbReference type="EMBL" id="MN740543">
    <property type="protein sequence ID" value="QHS77159.1"/>
    <property type="molecule type" value="Genomic_DNA"/>
</dbReference>
<feature type="compositionally biased region" description="Acidic residues" evidence="1">
    <location>
        <begin position="270"/>
        <end position="349"/>
    </location>
</feature>
<evidence type="ECO:0000256" key="1">
    <source>
        <dbReference type="SAM" id="MobiDB-lite"/>
    </source>
</evidence>